<evidence type="ECO:0000256" key="5">
    <source>
        <dbReference type="ARBA" id="ARBA00022723"/>
    </source>
</evidence>
<feature type="domain" description="DDE Tnp4" evidence="8">
    <location>
        <begin position="209"/>
        <end position="372"/>
    </location>
</feature>
<evidence type="ECO:0000256" key="3">
    <source>
        <dbReference type="ARBA" id="ARBA00006958"/>
    </source>
</evidence>
<dbReference type="PANTHER" id="PTHR22930">
    <property type="match status" value="1"/>
</dbReference>
<sequence>MAGEEALQPAMFMLLYMLMKRRSDINNANVQRRNEIQRRVRHRQYFFQRQRRILMMLIARSSRCTCCCRTRAWTNIQSTDWWERVVMNEFEPCDWLEKFRMSKDTFFFICNKLKPKLARQDTHFRPALPLEKRVAVALWRLATNVEYRTISVLFGVGRSTVCKCVRDVCHAIVSLLKPLYLQEPSEHEFEDMARLFNNRWGFPHCVGAVDSLHLSIIAPPQYTVDYWNSKCWHSVVLQGVVNGLGQFWDVCAGMPGSTEDVTILQNSTLWGTASEGGLSPEPPKQFMGRPLKYFLLGDAAYPLQSWLLKPYPESSDLTPRQLKFNYRLNRARSVIENAFLRLKARWQCLHKRNDCSLDLVPTMILACCILHNMCEVHSDTFNEEWLEAVSQADFPQPCDIVPENTDDPEAEEVRSLLCDYFQQQQE</sequence>
<dbReference type="Proteomes" id="UP001369086">
    <property type="component" value="Unassembled WGS sequence"/>
</dbReference>
<proteinExistence type="inferred from homology"/>
<dbReference type="EMBL" id="JAHFZB010000049">
    <property type="protein sequence ID" value="KAK6467334.1"/>
    <property type="molecule type" value="Genomic_DNA"/>
</dbReference>
<dbReference type="InterPro" id="IPR027806">
    <property type="entry name" value="HARBI1_dom"/>
</dbReference>
<comment type="subcellular location">
    <subcellularLocation>
        <location evidence="2">Nucleus</location>
    </subcellularLocation>
</comment>
<organism evidence="9 10">
    <name type="scientific">Huso huso</name>
    <name type="common">Beluga</name>
    <name type="synonym">Acipenser huso</name>
    <dbReference type="NCBI Taxonomy" id="61971"/>
    <lineage>
        <taxon>Eukaryota</taxon>
        <taxon>Metazoa</taxon>
        <taxon>Chordata</taxon>
        <taxon>Craniata</taxon>
        <taxon>Vertebrata</taxon>
        <taxon>Euteleostomi</taxon>
        <taxon>Actinopterygii</taxon>
        <taxon>Chondrostei</taxon>
        <taxon>Acipenseriformes</taxon>
        <taxon>Acipenseridae</taxon>
        <taxon>Huso</taxon>
    </lineage>
</organism>
<gene>
    <name evidence="9" type="ORF">HHUSO_G34851</name>
</gene>
<keyword evidence="5" id="KW-0479">Metal-binding</keyword>
<keyword evidence="7" id="KW-0539">Nucleus</keyword>
<name>A0ABR0Y427_HUSHU</name>
<evidence type="ECO:0000259" key="8">
    <source>
        <dbReference type="Pfam" id="PF13359"/>
    </source>
</evidence>
<evidence type="ECO:0000256" key="2">
    <source>
        <dbReference type="ARBA" id="ARBA00004123"/>
    </source>
</evidence>
<evidence type="ECO:0000256" key="6">
    <source>
        <dbReference type="ARBA" id="ARBA00022801"/>
    </source>
</evidence>
<evidence type="ECO:0000313" key="10">
    <source>
        <dbReference type="Proteomes" id="UP001369086"/>
    </source>
</evidence>
<evidence type="ECO:0000256" key="7">
    <source>
        <dbReference type="ARBA" id="ARBA00023242"/>
    </source>
</evidence>
<reference evidence="9 10" key="1">
    <citation type="submission" date="2021-05" db="EMBL/GenBank/DDBJ databases">
        <authorList>
            <person name="Zahm M."/>
            <person name="Klopp C."/>
            <person name="Cabau C."/>
            <person name="Kuhl H."/>
            <person name="Suciu R."/>
            <person name="Ciorpac M."/>
            <person name="Holostenco D."/>
            <person name="Gessner J."/>
            <person name="Wuertz S."/>
            <person name="Hohne C."/>
            <person name="Stock M."/>
            <person name="Gislard M."/>
            <person name="Lluch J."/>
            <person name="Milhes M."/>
            <person name="Lampietro C."/>
            <person name="Lopez Roques C."/>
            <person name="Donnadieu C."/>
            <person name="Du K."/>
            <person name="Schartl M."/>
            <person name="Guiguen Y."/>
        </authorList>
    </citation>
    <scope>NUCLEOTIDE SEQUENCE [LARGE SCALE GENOMIC DNA]</scope>
    <source>
        <strain evidence="9">Hh-F2</strain>
        <tissue evidence="9">Blood</tissue>
    </source>
</reference>
<dbReference type="PANTHER" id="PTHR22930:SF236">
    <property type="entry name" value="PROTEIN ALP1-LIKE-RELATED"/>
    <property type="match status" value="1"/>
</dbReference>
<keyword evidence="10" id="KW-1185">Reference proteome</keyword>
<dbReference type="InterPro" id="IPR045249">
    <property type="entry name" value="HARBI1-like"/>
</dbReference>
<accession>A0ABR0Y427</accession>
<keyword evidence="4" id="KW-0540">Nuclease</keyword>
<comment type="similarity">
    <text evidence="3">Belongs to the HARBI1 family.</text>
</comment>
<dbReference type="Pfam" id="PF13359">
    <property type="entry name" value="DDE_Tnp_4"/>
    <property type="match status" value="1"/>
</dbReference>
<comment type="caution">
    <text evidence="9">The sequence shown here is derived from an EMBL/GenBank/DDBJ whole genome shotgun (WGS) entry which is preliminary data.</text>
</comment>
<evidence type="ECO:0000256" key="1">
    <source>
        <dbReference type="ARBA" id="ARBA00001968"/>
    </source>
</evidence>
<keyword evidence="6" id="KW-0378">Hydrolase</keyword>
<evidence type="ECO:0000256" key="4">
    <source>
        <dbReference type="ARBA" id="ARBA00022722"/>
    </source>
</evidence>
<comment type="cofactor">
    <cofactor evidence="1">
        <name>a divalent metal cation</name>
        <dbReference type="ChEBI" id="CHEBI:60240"/>
    </cofactor>
</comment>
<evidence type="ECO:0000313" key="9">
    <source>
        <dbReference type="EMBL" id="KAK6467334.1"/>
    </source>
</evidence>
<protein>
    <submittedName>
        <fullName evidence="9">Protein ANTAGONIST OF LIKE HETEROCHROMATIN PROTEIN 1-like</fullName>
    </submittedName>
</protein>